<organism evidence="1 2">
    <name type="scientific">Brevibacterium paucivorans</name>
    <dbReference type="NCBI Taxonomy" id="170994"/>
    <lineage>
        <taxon>Bacteria</taxon>
        <taxon>Bacillati</taxon>
        <taxon>Actinomycetota</taxon>
        <taxon>Actinomycetes</taxon>
        <taxon>Micrococcales</taxon>
        <taxon>Brevibacteriaceae</taxon>
        <taxon>Brevibacterium</taxon>
    </lineage>
</organism>
<comment type="caution">
    <text evidence="1">The sequence shown here is derived from an EMBL/GenBank/DDBJ whole genome shotgun (WGS) entry which is preliminary data.</text>
</comment>
<dbReference type="AlphaFoldDB" id="A0A2N6VJB4"/>
<sequence length="24" mass="2711">MREAFRNELESIADGLVEMAEKAT</sequence>
<feature type="non-terminal residue" evidence="1">
    <location>
        <position position="24"/>
    </location>
</feature>
<proteinExistence type="predicted"/>
<protein>
    <submittedName>
        <fullName evidence="1">Phosphate transport system regulatory protein PhoU</fullName>
    </submittedName>
</protein>
<reference evidence="1 2" key="1">
    <citation type="submission" date="2017-09" db="EMBL/GenBank/DDBJ databases">
        <title>Bacterial strain isolated from the female urinary microbiota.</title>
        <authorList>
            <person name="Thomas-White K."/>
            <person name="Kumar N."/>
            <person name="Forster S."/>
            <person name="Putonti C."/>
            <person name="Lawley T."/>
            <person name="Wolfe A.J."/>
        </authorList>
    </citation>
    <scope>NUCLEOTIDE SEQUENCE [LARGE SCALE GENOMIC DNA]</scope>
    <source>
        <strain evidence="1 2">UMB1301</strain>
    </source>
</reference>
<dbReference type="EMBL" id="PNHK01000271">
    <property type="protein sequence ID" value="PMD04206.1"/>
    <property type="molecule type" value="Genomic_DNA"/>
</dbReference>
<dbReference type="Proteomes" id="UP000235598">
    <property type="component" value="Unassembled WGS sequence"/>
</dbReference>
<name>A0A2N6VJB4_9MICO</name>
<evidence type="ECO:0000313" key="1">
    <source>
        <dbReference type="EMBL" id="PMD04206.1"/>
    </source>
</evidence>
<evidence type="ECO:0000313" key="2">
    <source>
        <dbReference type="Proteomes" id="UP000235598"/>
    </source>
</evidence>
<gene>
    <name evidence="1" type="ORF">CJ199_13405</name>
</gene>
<accession>A0A2N6VJB4</accession>